<evidence type="ECO:0000313" key="3">
    <source>
        <dbReference type="Proteomes" id="UP000676325"/>
    </source>
</evidence>
<organism evidence="2 3">
    <name type="scientific">Actinospica acidithermotolerans</name>
    <dbReference type="NCBI Taxonomy" id="2828514"/>
    <lineage>
        <taxon>Bacteria</taxon>
        <taxon>Bacillati</taxon>
        <taxon>Actinomycetota</taxon>
        <taxon>Actinomycetes</taxon>
        <taxon>Catenulisporales</taxon>
        <taxon>Actinospicaceae</taxon>
        <taxon>Actinospica</taxon>
    </lineage>
</organism>
<proteinExistence type="predicted"/>
<dbReference type="SUPFAM" id="SSF56112">
    <property type="entry name" value="Protein kinase-like (PK-like)"/>
    <property type="match status" value="1"/>
</dbReference>
<evidence type="ECO:0000259" key="1">
    <source>
        <dbReference type="Pfam" id="PF01636"/>
    </source>
</evidence>
<dbReference type="EMBL" id="JAGSOH010000126">
    <property type="protein sequence ID" value="MBR7830326.1"/>
    <property type="molecule type" value="Genomic_DNA"/>
</dbReference>
<dbReference type="RefSeq" id="WP_212521454.1">
    <property type="nucleotide sequence ID" value="NZ_JAGSOH010000126.1"/>
</dbReference>
<protein>
    <submittedName>
        <fullName evidence="2">Phosphotransferase</fullName>
    </submittedName>
</protein>
<name>A0A941EF60_9ACTN</name>
<evidence type="ECO:0000313" key="2">
    <source>
        <dbReference type="EMBL" id="MBR7830326.1"/>
    </source>
</evidence>
<feature type="domain" description="Aminoglycoside phosphotransferase" evidence="1">
    <location>
        <begin position="77"/>
        <end position="233"/>
    </location>
</feature>
<keyword evidence="3" id="KW-1185">Reference proteome</keyword>
<sequence length="294" mass="31949">MGTENAAGTFPRVQRLDAAQMLAAVREITGIKLVVSGALEGGQVGAARVRWPDDGHESVLKWRPDFTVGAMRAGPVAALEALRARGYPGPATELVVQVGTAVVTVQELLPGNTIDVLDEQQFDQVLALNAKHVGALAGRPDVPCNVMYLRHDGPGYCLHEPLRRFSARTAELDRRIRAVGDASDERLQGFDVVHQDFHPGNMLTLGGDVTGVVDWDGAGRGDAGFDLVTLRFAVHLAGAERRVVERLDALLDALPEDVLRVAWAHMSLRMTDWAIRHFPSYEVGTWVDLAAERL</sequence>
<dbReference type="Pfam" id="PF01636">
    <property type="entry name" value="APH"/>
    <property type="match status" value="1"/>
</dbReference>
<reference evidence="2" key="1">
    <citation type="submission" date="2021-04" db="EMBL/GenBank/DDBJ databases">
        <title>Genome based classification of Actinospica acidithermotolerans sp. nov., an actinobacterium isolated from an Indonesian hot spring.</title>
        <authorList>
            <person name="Kusuma A.B."/>
            <person name="Putra K.E."/>
            <person name="Nafisah S."/>
            <person name="Loh J."/>
            <person name="Nouioui I."/>
            <person name="Goodfellow M."/>
        </authorList>
    </citation>
    <scope>NUCLEOTIDE SEQUENCE</scope>
    <source>
        <strain evidence="2">MGRD01-02</strain>
    </source>
</reference>
<gene>
    <name evidence="2" type="ORF">KDK95_28750</name>
</gene>
<dbReference type="AlphaFoldDB" id="A0A941EF60"/>
<comment type="caution">
    <text evidence="2">The sequence shown here is derived from an EMBL/GenBank/DDBJ whole genome shotgun (WGS) entry which is preliminary data.</text>
</comment>
<accession>A0A941EF60</accession>
<dbReference type="InterPro" id="IPR011009">
    <property type="entry name" value="Kinase-like_dom_sf"/>
</dbReference>
<dbReference type="Gene3D" id="3.90.1200.10">
    <property type="match status" value="1"/>
</dbReference>
<dbReference type="InterPro" id="IPR002575">
    <property type="entry name" value="Aminoglycoside_PTrfase"/>
</dbReference>
<dbReference type="Proteomes" id="UP000676325">
    <property type="component" value="Unassembled WGS sequence"/>
</dbReference>